<dbReference type="Pfam" id="PF08668">
    <property type="entry name" value="HDOD"/>
    <property type="match status" value="1"/>
</dbReference>
<reference evidence="3" key="1">
    <citation type="journal article" date="2023" name="Int. J. Syst. Evol. Microbiol.">
        <title>Mesoterricola silvestris gen. nov., sp. nov., Mesoterricola sediminis sp. nov., Geothrix oryzae sp. nov., Geothrix edaphica sp. nov., Geothrix rubra sp. nov., and Geothrix limicola sp. nov., six novel members of Acidobacteriota isolated from soils.</title>
        <authorList>
            <person name="Itoh H."/>
            <person name="Sugisawa Y."/>
            <person name="Mise K."/>
            <person name="Xu Z."/>
            <person name="Kuniyasu M."/>
            <person name="Ushijima N."/>
            <person name="Kawano K."/>
            <person name="Kobayashi E."/>
            <person name="Shiratori Y."/>
            <person name="Masuda Y."/>
            <person name="Senoo K."/>
        </authorList>
    </citation>
    <scope>NUCLEOTIDE SEQUENCE</scope>
    <source>
        <strain evidence="3">W786</strain>
    </source>
</reference>
<dbReference type="AlphaFoldDB" id="A0AA48KDM2"/>
<sequence length="368" mass="39837">MRAGHLGRPRYHGAVLPLFKRLFHAKARPEPPEPPGMASPAVPPAPAPEQPAPEPDPFDGPWALLSGAAEPRPRPWSGAEEAAAAALAAQVLDHFSRNKPAPTAYPALAVQIMDLLNDPEVDLARLIKAIGTDPAVSLNVLRVANSALYNRGGDATDLRMAVMRIGLRGVGEIAAGVAGRTLFDVSLRVEYEVFPGRWHDLFLDTMAVAFSASQYAFELDAGRADRAFLAGMFHAIGKSLALRSLANLAISGALPEVPPGPVVDEVLERVHVEIGIVLHDLWGLPAHLKEVCRRQHEPVIPDDPGHADLHLLRLAAGLHRLALDPEDGTRLAETRQSLGALRLARRGARLHWREMQAQIERVKVMFPA</sequence>
<evidence type="ECO:0000259" key="2">
    <source>
        <dbReference type="PROSITE" id="PS51833"/>
    </source>
</evidence>
<dbReference type="PANTHER" id="PTHR33525:SF3">
    <property type="entry name" value="RIBONUCLEASE Y"/>
    <property type="match status" value="1"/>
</dbReference>
<dbReference type="InterPro" id="IPR013976">
    <property type="entry name" value="HDOD"/>
</dbReference>
<accession>A0AA48KDM2</accession>
<dbReference type="PROSITE" id="PS51833">
    <property type="entry name" value="HDOD"/>
    <property type="match status" value="1"/>
</dbReference>
<keyword evidence="4" id="KW-1185">Reference proteome</keyword>
<gene>
    <name evidence="3" type="ORF">METESE_14350</name>
</gene>
<dbReference type="KEGG" id="msea:METESE_14350"/>
<protein>
    <recommendedName>
        <fullName evidence="2">HDOD domain-containing protein</fullName>
    </recommendedName>
</protein>
<dbReference type="EMBL" id="AP027081">
    <property type="protein sequence ID" value="BDU76477.1"/>
    <property type="molecule type" value="Genomic_DNA"/>
</dbReference>
<feature type="compositionally biased region" description="Pro residues" evidence="1">
    <location>
        <begin position="32"/>
        <end position="55"/>
    </location>
</feature>
<name>A0AA48KDM2_9BACT</name>
<dbReference type="Proteomes" id="UP001228113">
    <property type="component" value="Chromosome"/>
</dbReference>
<dbReference type="PANTHER" id="PTHR33525">
    <property type="match status" value="1"/>
</dbReference>
<evidence type="ECO:0000313" key="4">
    <source>
        <dbReference type="Proteomes" id="UP001228113"/>
    </source>
</evidence>
<dbReference type="SUPFAM" id="SSF109604">
    <property type="entry name" value="HD-domain/PDEase-like"/>
    <property type="match status" value="1"/>
</dbReference>
<feature type="region of interest" description="Disordered" evidence="1">
    <location>
        <begin position="26"/>
        <end position="79"/>
    </location>
</feature>
<dbReference type="InterPro" id="IPR052340">
    <property type="entry name" value="RNase_Y/CdgJ"/>
</dbReference>
<dbReference type="Gene3D" id="1.10.3210.10">
    <property type="entry name" value="Hypothetical protein af1432"/>
    <property type="match status" value="1"/>
</dbReference>
<organism evidence="3 4">
    <name type="scientific">Mesoterricola sediminis</name>
    <dbReference type="NCBI Taxonomy" id="2927980"/>
    <lineage>
        <taxon>Bacteria</taxon>
        <taxon>Pseudomonadati</taxon>
        <taxon>Acidobacteriota</taxon>
        <taxon>Holophagae</taxon>
        <taxon>Holophagales</taxon>
        <taxon>Holophagaceae</taxon>
        <taxon>Mesoterricola</taxon>
    </lineage>
</organism>
<evidence type="ECO:0000256" key="1">
    <source>
        <dbReference type="SAM" id="MobiDB-lite"/>
    </source>
</evidence>
<proteinExistence type="predicted"/>
<evidence type="ECO:0000313" key="3">
    <source>
        <dbReference type="EMBL" id="BDU76477.1"/>
    </source>
</evidence>
<feature type="domain" description="HDOD" evidence="2">
    <location>
        <begin position="102"/>
        <end position="298"/>
    </location>
</feature>